<dbReference type="GeneID" id="10542706"/>
<protein>
    <submittedName>
        <fullName evidence="1">Uncharacterized protein</fullName>
    </submittedName>
</protein>
<name>E3L8M2_PUCGT</name>
<dbReference type="RefSeq" id="XP_003337316.2">
    <property type="nucleotide sequence ID" value="XM_003337268.2"/>
</dbReference>
<dbReference type="InParanoid" id="E3L8M2"/>
<evidence type="ECO:0000313" key="1">
    <source>
        <dbReference type="EMBL" id="EFP92897.2"/>
    </source>
</evidence>
<keyword evidence="2" id="KW-1185">Reference proteome</keyword>
<gene>
    <name evidence="1" type="ORF">PGTG_18815</name>
</gene>
<dbReference type="Proteomes" id="UP000008783">
    <property type="component" value="Unassembled WGS sequence"/>
</dbReference>
<reference key="1">
    <citation type="submission" date="2007-01" db="EMBL/GenBank/DDBJ databases">
        <title>The Genome Sequence of Puccinia graminis f. sp. tritici Strain CRL 75-36-700-3.</title>
        <authorList>
            <consortium name="The Broad Institute Genome Sequencing Platform"/>
            <person name="Birren B."/>
            <person name="Lander E."/>
            <person name="Galagan J."/>
            <person name="Nusbaum C."/>
            <person name="Devon K."/>
            <person name="Cuomo C."/>
            <person name="Jaffe D."/>
            <person name="Butler J."/>
            <person name="Alvarez P."/>
            <person name="Gnerre S."/>
            <person name="Grabherr M."/>
            <person name="Mauceli E."/>
            <person name="Brockman W."/>
            <person name="Young S."/>
            <person name="LaButti K."/>
            <person name="Sykes S."/>
            <person name="DeCaprio D."/>
            <person name="Crawford M."/>
            <person name="Koehrsen M."/>
            <person name="Engels R."/>
            <person name="Montgomery P."/>
            <person name="Pearson M."/>
            <person name="Howarth C."/>
            <person name="Larson L."/>
            <person name="White J."/>
            <person name="Zeng Q."/>
            <person name="Kodira C."/>
            <person name="Yandava C."/>
            <person name="Alvarado L."/>
            <person name="O'Leary S."/>
            <person name="Szabo L."/>
            <person name="Dean R."/>
            <person name="Schein J."/>
        </authorList>
    </citation>
    <scope>NUCLEOTIDE SEQUENCE</scope>
    <source>
        <strain>CRL 75-36-700-3</strain>
    </source>
</reference>
<dbReference type="HOGENOM" id="CLU_1696370_0_0_1"/>
<dbReference type="AlphaFoldDB" id="E3L8M2"/>
<dbReference type="VEuPathDB" id="FungiDB:PGTG_18815"/>
<sequence>MATRFCGEHPKDVAPWFNLRHAERLFGPSGPSQLRDHGSKIRITWSHHRPYGFTETKFASAGKSSSHTRSAILRPTLRSIDADRQASAYNKGYVVFFGNSCFGNSTGGAIEITNVKYLKMLKYLIVPISQEHVFYRKPGPSRGHDFIFLANFDKG</sequence>
<reference evidence="2" key="2">
    <citation type="journal article" date="2011" name="Proc. Natl. Acad. Sci. U.S.A.">
        <title>Obligate biotrophy features unraveled by the genomic analysis of rust fungi.</title>
        <authorList>
            <person name="Duplessis S."/>
            <person name="Cuomo C.A."/>
            <person name="Lin Y.-C."/>
            <person name="Aerts A."/>
            <person name="Tisserant E."/>
            <person name="Veneault-Fourrey C."/>
            <person name="Joly D.L."/>
            <person name="Hacquard S."/>
            <person name="Amselem J."/>
            <person name="Cantarel B.L."/>
            <person name="Chiu R."/>
            <person name="Coutinho P.M."/>
            <person name="Feau N."/>
            <person name="Field M."/>
            <person name="Frey P."/>
            <person name="Gelhaye E."/>
            <person name="Goldberg J."/>
            <person name="Grabherr M.G."/>
            <person name="Kodira C.D."/>
            <person name="Kohler A."/>
            <person name="Kuees U."/>
            <person name="Lindquist E.A."/>
            <person name="Lucas S.M."/>
            <person name="Mago R."/>
            <person name="Mauceli E."/>
            <person name="Morin E."/>
            <person name="Murat C."/>
            <person name="Pangilinan J.L."/>
            <person name="Park R."/>
            <person name="Pearson M."/>
            <person name="Quesneville H."/>
            <person name="Rouhier N."/>
            <person name="Sakthikumar S."/>
            <person name="Salamov A.A."/>
            <person name="Schmutz J."/>
            <person name="Selles B."/>
            <person name="Shapiro H."/>
            <person name="Tanguay P."/>
            <person name="Tuskan G.A."/>
            <person name="Henrissat B."/>
            <person name="Van de Peer Y."/>
            <person name="Rouze P."/>
            <person name="Ellis J.G."/>
            <person name="Dodds P.N."/>
            <person name="Schein J.E."/>
            <person name="Zhong S."/>
            <person name="Hamelin R.C."/>
            <person name="Grigoriev I.V."/>
            <person name="Szabo L.J."/>
            <person name="Martin F."/>
        </authorList>
    </citation>
    <scope>NUCLEOTIDE SEQUENCE [LARGE SCALE GENOMIC DNA]</scope>
    <source>
        <strain evidence="2">CRL 75-36-700-3 / race SCCL</strain>
    </source>
</reference>
<accession>E3L8M2</accession>
<evidence type="ECO:0000313" key="2">
    <source>
        <dbReference type="Proteomes" id="UP000008783"/>
    </source>
</evidence>
<dbReference type="EMBL" id="DS178375">
    <property type="protein sequence ID" value="EFP92897.2"/>
    <property type="molecule type" value="Genomic_DNA"/>
</dbReference>
<organism evidence="1 2">
    <name type="scientific">Puccinia graminis f. sp. tritici (strain CRL 75-36-700-3 / race SCCL)</name>
    <name type="common">Black stem rust fungus</name>
    <dbReference type="NCBI Taxonomy" id="418459"/>
    <lineage>
        <taxon>Eukaryota</taxon>
        <taxon>Fungi</taxon>
        <taxon>Dikarya</taxon>
        <taxon>Basidiomycota</taxon>
        <taxon>Pucciniomycotina</taxon>
        <taxon>Pucciniomycetes</taxon>
        <taxon>Pucciniales</taxon>
        <taxon>Pucciniaceae</taxon>
        <taxon>Puccinia</taxon>
    </lineage>
</organism>
<proteinExistence type="predicted"/>
<dbReference type="KEGG" id="pgr:PGTG_18815"/>